<protein>
    <submittedName>
        <fullName evidence="3">Uncharacterized protein DUF3667</fullName>
    </submittedName>
</protein>
<dbReference type="Proteomes" id="UP000247792">
    <property type="component" value="Unassembled WGS sequence"/>
</dbReference>
<dbReference type="EMBL" id="QJKB01000004">
    <property type="protein sequence ID" value="PXX43163.1"/>
    <property type="molecule type" value="Genomic_DNA"/>
</dbReference>
<evidence type="ECO:0000313" key="3">
    <source>
        <dbReference type="EMBL" id="PXX43163.1"/>
    </source>
</evidence>
<keyword evidence="2" id="KW-0812">Transmembrane</keyword>
<dbReference type="InterPro" id="IPR022134">
    <property type="entry name" value="DUF3667"/>
</dbReference>
<dbReference type="RefSeq" id="WP_110255709.1">
    <property type="nucleotide sequence ID" value="NZ_QJKB01000004.1"/>
</dbReference>
<evidence type="ECO:0000256" key="2">
    <source>
        <dbReference type="SAM" id="Phobius"/>
    </source>
</evidence>
<accession>A0A318J7Q6</accession>
<dbReference type="OrthoDB" id="9111327at2"/>
<keyword evidence="2" id="KW-0472">Membrane</keyword>
<feature type="transmembrane region" description="Helical" evidence="2">
    <location>
        <begin position="295"/>
        <end position="313"/>
    </location>
</feature>
<keyword evidence="1" id="KW-0175">Coiled coil</keyword>
<keyword evidence="2" id="KW-1133">Transmembrane helix</keyword>
<dbReference type="AlphaFoldDB" id="A0A318J7Q6"/>
<feature type="transmembrane region" description="Helical" evidence="2">
    <location>
        <begin position="265"/>
        <end position="283"/>
    </location>
</feature>
<feature type="transmembrane region" description="Helical" evidence="2">
    <location>
        <begin position="350"/>
        <end position="374"/>
    </location>
</feature>
<feature type="transmembrane region" description="Helical" evidence="2">
    <location>
        <begin position="319"/>
        <end position="338"/>
    </location>
</feature>
<dbReference type="Pfam" id="PF12412">
    <property type="entry name" value="DUF3667"/>
    <property type="match status" value="1"/>
</dbReference>
<feature type="coiled-coil region" evidence="1">
    <location>
        <begin position="167"/>
        <end position="194"/>
    </location>
</feature>
<gene>
    <name evidence="3" type="ORF">DFR42_104164</name>
</gene>
<sequence length="376" mass="42041">MSPDLGTAAEVASEIILVKEAEKASHHATGAENHGHTCANCNTSLQGSFCHACGQAAHIHRSLLHLIEELLHGLLHFETKAWRTVPALIFSPGKLTRNYIAGQRTRYVSPLALFLFLIFLMFFVFSFTSNNPLNSISDQPHTREGISKVLQENKVKLVSLQDQRAKLPAGDAKLEDLKEDITELELEITGLQSSLNLLTTPDTKKESEKSEPESNRLAEIAQTIDKKLDGKNVSFSSPQVEKKVRHALKTPELTLYKIKSNASKLSFLLMPISLPFLWLMFIFKRRYGMFDHAVFSLYSLSFMALLLIVAAILNTFSFSMTALLLVIFVPPVHIFRQLRSAYELGIFASLWRTFALLLIAACSLLIYLLLIVVLSA</sequence>
<reference evidence="3 4" key="1">
    <citation type="submission" date="2018-05" db="EMBL/GenBank/DDBJ databases">
        <title>Genomic Encyclopedia of Type Strains, Phase IV (KMG-IV): sequencing the most valuable type-strain genomes for metagenomic binning, comparative biology and taxonomic classification.</title>
        <authorList>
            <person name="Goeker M."/>
        </authorList>
    </citation>
    <scope>NUCLEOTIDE SEQUENCE [LARGE SCALE GENOMIC DNA]</scope>
    <source>
        <strain evidence="3 4">DSM 19792</strain>
    </source>
</reference>
<evidence type="ECO:0000256" key="1">
    <source>
        <dbReference type="SAM" id="Coils"/>
    </source>
</evidence>
<name>A0A318J7Q6_9BURK</name>
<comment type="caution">
    <text evidence="3">The sequence shown here is derived from an EMBL/GenBank/DDBJ whole genome shotgun (WGS) entry which is preliminary data.</text>
</comment>
<feature type="transmembrane region" description="Helical" evidence="2">
    <location>
        <begin position="107"/>
        <end position="127"/>
    </location>
</feature>
<proteinExistence type="predicted"/>
<keyword evidence="4" id="KW-1185">Reference proteome</keyword>
<organism evidence="3 4">
    <name type="scientific">Undibacterium pigrum</name>
    <dbReference type="NCBI Taxonomy" id="401470"/>
    <lineage>
        <taxon>Bacteria</taxon>
        <taxon>Pseudomonadati</taxon>
        <taxon>Pseudomonadota</taxon>
        <taxon>Betaproteobacteria</taxon>
        <taxon>Burkholderiales</taxon>
        <taxon>Oxalobacteraceae</taxon>
        <taxon>Undibacterium</taxon>
    </lineage>
</organism>
<evidence type="ECO:0000313" key="4">
    <source>
        <dbReference type="Proteomes" id="UP000247792"/>
    </source>
</evidence>